<accession>A0A4S4FY02</accession>
<dbReference type="InterPro" id="IPR013783">
    <property type="entry name" value="Ig-like_fold"/>
</dbReference>
<sequence>MITCVSKGAAGRRLGRCMLSMLLAGVLACTGVAVAPGEAHAAKKSATITVSQVQKHFNGKVGNRALGRKYHHYCLMFVATCWASKLKTEYYSVCCARRYGALNRDSKSMVNIPIGADVFFTGSGTRCPSCRRPAGHVGVYVGDGYMVHSMGGRIRRDKVADIAAVGNLSYYGWGYHEGVKVKADKGKHPRGEVQQVEAGMGEVTVSGWALDDSSPKKSVKVKVYIGAPSAGGEEHVIRANVKDAELNETLGVTGKHRFSTTIETNLSGKRTLYFYAVNIGIGNDQLIGKKTVTIKKAPPKLSRPAVKTLKAGKRTVKVTWKATRGVGGYQVRLSTDKSFKENVTTRKAKGAKATTLKVSKLQPGARYYVQVRTYKKQGGETYYSKWSKAKAVKTTGKSA</sequence>
<evidence type="ECO:0000313" key="5">
    <source>
        <dbReference type="Proteomes" id="UP000308978"/>
    </source>
</evidence>
<evidence type="ECO:0000259" key="3">
    <source>
        <dbReference type="PROSITE" id="PS50853"/>
    </source>
</evidence>
<feature type="domain" description="Fibronectin type-III" evidence="3">
    <location>
        <begin position="297"/>
        <end position="398"/>
    </location>
</feature>
<dbReference type="GO" id="GO:0016798">
    <property type="term" value="F:hydrolase activity, acting on glycosyl bonds"/>
    <property type="evidence" value="ECO:0007669"/>
    <property type="project" value="UniProtKB-KW"/>
</dbReference>
<keyword evidence="2" id="KW-0732">Signal</keyword>
<dbReference type="Gene3D" id="2.60.40.10">
    <property type="entry name" value="Immunoglobulins"/>
    <property type="match status" value="1"/>
</dbReference>
<dbReference type="EMBL" id="SSTJ01000020">
    <property type="protein sequence ID" value="THG35929.1"/>
    <property type="molecule type" value="Genomic_DNA"/>
</dbReference>
<dbReference type="RefSeq" id="WP_136435897.1">
    <property type="nucleotide sequence ID" value="NZ_SSTJ01000020.1"/>
</dbReference>
<dbReference type="InterPro" id="IPR036116">
    <property type="entry name" value="FN3_sf"/>
</dbReference>
<dbReference type="Proteomes" id="UP000308978">
    <property type="component" value="Unassembled WGS sequence"/>
</dbReference>
<evidence type="ECO:0000256" key="2">
    <source>
        <dbReference type="SAM" id="SignalP"/>
    </source>
</evidence>
<comment type="caution">
    <text evidence="4">The sequence shown here is derived from an EMBL/GenBank/DDBJ whole genome shotgun (WGS) entry which is preliminary data.</text>
</comment>
<keyword evidence="1" id="KW-0378">Hydrolase</keyword>
<dbReference type="AlphaFoldDB" id="A0A4S4FY02"/>
<dbReference type="Pfam" id="PF00041">
    <property type="entry name" value="fn3"/>
    <property type="match status" value="1"/>
</dbReference>
<organism evidence="4 5">
    <name type="scientific">Adlercreutzia caecimuris</name>
    <dbReference type="NCBI Taxonomy" id="671266"/>
    <lineage>
        <taxon>Bacteria</taxon>
        <taxon>Bacillati</taxon>
        <taxon>Actinomycetota</taxon>
        <taxon>Coriobacteriia</taxon>
        <taxon>Eggerthellales</taxon>
        <taxon>Eggerthellaceae</taxon>
        <taxon>Adlercreutzia</taxon>
    </lineage>
</organism>
<reference evidence="4 5" key="1">
    <citation type="submission" date="2019-04" db="EMBL/GenBank/DDBJ databases">
        <title>Microbes associate with the intestines of laboratory mice.</title>
        <authorList>
            <person name="Navarre W."/>
            <person name="Wong E."/>
            <person name="Huang K.C."/>
            <person name="Tropini C."/>
            <person name="Ng K."/>
            <person name="Yu B."/>
        </authorList>
    </citation>
    <scope>NUCLEOTIDE SEQUENCE [LARGE SCALE GENOMIC DNA]</scope>
    <source>
        <strain evidence="4 5">NM80_B27</strain>
    </source>
</reference>
<feature type="signal peptide" evidence="2">
    <location>
        <begin position="1"/>
        <end position="41"/>
    </location>
</feature>
<evidence type="ECO:0000313" key="4">
    <source>
        <dbReference type="EMBL" id="THG35929.1"/>
    </source>
</evidence>
<dbReference type="SMART" id="SM00060">
    <property type="entry name" value="FN3"/>
    <property type="match status" value="1"/>
</dbReference>
<protein>
    <submittedName>
        <fullName evidence="4">Fibronectin type III domain-containing protein</fullName>
    </submittedName>
</protein>
<dbReference type="GO" id="GO:0005975">
    <property type="term" value="P:carbohydrate metabolic process"/>
    <property type="evidence" value="ECO:0007669"/>
    <property type="project" value="UniProtKB-ARBA"/>
</dbReference>
<dbReference type="InterPro" id="IPR003961">
    <property type="entry name" value="FN3_dom"/>
</dbReference>
<evidence type="ECO:0000256" key="1">
    <source>
        <dbReference type="ARBA" id="ARBA00023295"/>
    </source>
</evidence>
<keyword evidence="1" id="KW-0326">Glycosidase</keyword>
<dbReference type="SUPFAM" id="SSF49265">
    <property type="entry name" value="Fibronectin type III"/>
    <property type="match status" value="1"/>
</dbReference>
<dbReference type="PROSITE" id="PS51257">
    <property type="entry name" value="PROKAR_LIPOPROTEIN"/>
    <property type="match status" value="1"/>
</dbReference>
<feature type="chain" id="PRO_5020313212" evidence="2">
    <location>
        <begin position="42"/>
        <end position="399"/>
    </location>
</feature>
<name>A0A4S4FY02_9ACTN</name>
<proteinExistence type="predicted"/>
<gene>
    <name evidence="4" type="ORF">E5986_10860</name>
</gene>
<dbReference type="CDD" id="cd00063">
    <property type="entry name" value="FN3"/>
    <property type="match status" value="1"/>
</dbReference>
<dbReference type="PROSITE" id="PS50853">
    <property type="entry name" value="FN3"/>
    <property type="match status" value="1"/>
</dbReference>